<evidence type="ECO:0000313" key="2">
    <source>
        <dbReference type="EMBL" id="SEQ82621.1"/>
    </source>
</evidence>
<organism evidence="2 3">
    <name type="scientific">Treponema bryantii</name>
    <dbReference type="NCBI Taxonomy" id="163"/>
    <lineage>
        <taxon>Bacteria</taxon>
        <taxon>Pseudomonadati</taxon>
        <taxon>Spirochaetota</taxon>
        <taxon>Spirochaetia</taxon>
        <taxon>Spirochaetales</taxon>
        <taxon>Treponemataceae</taxon>
        <taxon>Treponema</taxon>
    </lineage>
</organism>
<gene>
    <name evidence="2" type="ORF">SAMN04487977_11198</name>
</gene>
<evidence type="ECO:0000313" key="3">
    <source>
        <dbReference type="Proteomes" id="UP000182360"/>
    </source>
</evidence>
<evidence type="ECO:0008006" key="4">
    <source>
        <dbReference type="Google" id="ProtNLM"/>
    </source>
</evidence>
<keyword evidence="1" id="KW-0732">Signal</keyword>
<proteinExistence type="predicted"/>
<reference evidence="2 3" key="1">
    <citation type="submission" date="2016-10" db="EMBL/GenBank/DDBJ databases">
        <authorList>
            <person name="de Groot N.N."/>
        </authorList>
    </citation>
    <scope>NUCLEOTIDE SEQUENCE [LARGE SCALE GENOMIC DNA]</scope>
    <source>
        <strain evidence="2 3">B25</strain>
    </source>
</reference>
<name>A0A1H9J6F6_9SPIR</name>
<dbReference type="STRING" id="163.SAMN04487775_102215"/>
<dbReference type="Proteomes" id="UP000182360">
    <property type="component" value="Unassembled WGS sequence"/>
</dbReference>
<dbReference type="AlphaFoldDB" id="A0A1H9J6F6"/>
<dbReference type="EMBL" id="FOFU01000011">
    <property type="protein sequence ID" value="SEQ82621.1"/>
    <property type="molecule type" value="Genomic_DNA"/>
</dbReference>
<keyword evidence="3" id="KW-1185">Reference proteome</keyword>
<accession>A0A1H9J6F6</accession>
<protein>
    <recommendedName>
        <fullName evidence="4">tRNA_anti-like</fullName>
    </recommendedName>
</protein>
<feature type="chain" id="PRO_5010190974" description="tRNA_anti-like" evidence="1">
    <location>
        <begin position="20"/>
        <end position="109"/>
    </location>
</feature>
<evidence type="ECO:0000256" key="1">
    <source>
        <dbReference type="SAM" id="SignalP"/>
    </source>
</evidence>
<sequence length="109" mass="12575">MKKYLIFFLFLCSMEVFFAYSKPSLSDDNIDIVTGYIKVYGNEPFTFIGLETENEKQYSIKASDEVLIELRKAQGKKIEIKGAFEKSGKLSINELKDGYLIVLEWKVVK</sequence>
<feature type="signal peptide" evidence="1">
    <location>
        <begin position="1"/>
        <end position="19"/>
    </location>
</feature>